<organism evidence="1 2">
    <name type="scientific">Capsicum baccatum</name>
    <name type="common">Peruvian pepper</name>
    <dbReference type="NCBI Taxonomy" id="33114"/>
    <lineage>
        <taxon>Eukaryota</taxon>
        <taxon>Viridiplantae</taxon>
        <taxon>Streptophyta</taxon>
        <taxon>Embryophyta</taxon>
        <taxon>Tracheophyta</taxon>
        <taxon>Spermatophyta</taxon>
        <taxon>Magnoliopsida</taxon>
        <taxon>eudicotyledons</taxon>
        <taxon>Gunneridae</taxon>
        <taxon>Pentapetalae</taxon>
        <taxon>asterids</taxon>
        <taxon>lamiids</taxon>
        <taxon>Solanales</taxon>
        <taxon>Solanaceae</taxon>
        <taxon>Solanoideae</taxon>
        <taxon>Capsiceae</taxon>
        <taxon>Capsicum</taxon>
    </lineage>
</organism>
<evidence type="ECO:0000313" key="2">
    <source>
        <dbReference type="Proteomes" id="UP000224567"/>
    </source>
</evidence>
<comment type="caution">
    <text evidence="1">The sequence shown here is derived from an EMBL/GenBank/DDBJ whole genome shotgun (WGS) entry which is preliminary data.</text>
</comment>
<evidence type="ECO:0000313" key="1">
    <source>
        <dbReference type="EMBL" id="PHT47136.1"/>
    </source>
</evidence>
<protein>
    <submittedName>
        <fullName evidence="1">Uncharacterized protein</fullName>
    </submittedName>
</protein>
<keyword evidence="2" id="KW-1185">Reference proteome</keyword>
<dbReference type="STRING" id="33114.A0A2G2WPG5"/>
<dbReference type="AlphaFoldDB" id="A0A2G2WPG5"/>
<dbReference type="PANTHER" id="PTHR48155:SF1">
    <property type="entry name" value="F-BOX DOMAIN-CONTAINING PROTEIN"/>
    <property type="match status" value="1"/>
</dbReference>
<dbReference type="OrthoDB" id="1647530at2759"/>
<accession>A0A2G2WPG5</accession>
<reference evidence="2" key="2">
    <citation type="journal article" date="2017" name="J. Anim. Genet.">
        <title>Multiple reference genome sequences of hot pepper reveal the massive evolution of plant disease resistance genes by retroduplication.</title>
        <authorList>
            <person name="Kim S."/>
            <person name="Park J."/>
            <person name="Yeom S.-I."/>
            <person name="Kim Y.-M."/>
            <person name="Seo E."/>
            <person name="Kim K.-T."/>
            <person name="Kim M.-S."/>
            <person name="Lee J.M."/>
            <person name="Cheong K."/>
            <person name="Shin H.-S."/>
            <person name="Kim S.-B."/>
            <person name="Han K."/>
            <person name="Lee J."/>
            <person name="Park M."/>
            <person name="Lee H.-A."/>
            <person name="Lee H.-Y."/>
            <person name="Lee Y."/>
            <person name="Oh S."/>
            <person name="Lee J.H."/>
            <person name="Choi E."/>
            <person name="Choi E."/>
            <person name="Lee S.E."/>
            <person name="Jeon J."/>
            <person name="Kim H."/>
            <person name="Choi G."/>
            <person name="Song H."/>
            <person name="Lee J."/>
            <person name="Lee S.-C."/>
            <person name="Kwon J.-K."/>
            <person name="Lee H.-Y."/>
            <person name="Koo N."/>
            <person name="Hong Y."/>
            <person name="Kim R.W."/>
            <person name="Kang W.-H."/>
            <person name="Huh J.H."/>
            <person name="Kang B.-C."/>
            <person name="Yang T.-J."/>
            <person name="Lee Y.-H."/>
            <person name="Bennetzen J.L."/>
            <person name="Choi D."/>
        </authorList>
    </citation>
    <scope>NUCLEOTIDE SEQUENCE [LARGE SCALE GENOMIC DNA]</scope>
    <source>
        <strain evidence="2">cv. PBC81</strain>
    </source>
</reference>
<dbReference type="Proteomes" id="UP000224567">
    <property type="component" value="Unassembled WGS sequence"/>
</dbReference>
<dbReference type="PANTHER" id="PTHR48155">
    <property type="entry name" value="OS09G0497600 PROTEIN"/>
    <property type="match status" value="1"/>
</dbReference>
<sequence length="244" mass="28214">MRGYRSMLSRRTLLYVRFQIICLLKLSDWPTLSRVNKQLAHLFRQDLFWTAALSLHVNPWPGPIPQAFTNWPFHFIIIKSILLLLLPLTFVSGDIANTSFHSVKIWMMRGNILEESGEPDLAQNNVPSKTAVRNKEDDEIKELRQQWNGDNMKVGMPASCNTFMADNLKEINEKGSNDQFIACGKSRDTAHELASTIWLAVVDNLEENEHTFNLLNWRIFYSLSLNQTALVILPFPYSRSYDFH</sequence>
<dbReference type="EMBL" id="MLFT02000005">
    <property type="protein sequence ID" value="PHT47136.1"/>
    <property type="molecule type" value="Genomic_DNA"/>
</dbReference>
<gene>
    <name evidence="1" type="ORF">CQW23_11344</name>
</gene>
<proteinExistence type="predicted"/>
<reference evidence="1 2" key="1">
    <citation type="journal article" date="2017" name="Genome Biol.">
        <title>New reference genome sequences of hot pepper reveal the massive evolution of plant disease-resistance genes by retroduplication.</title>
        <authorList>
            <person name="Kim S."/>
            <person name="Park J."/>
            <person name="Yeom S.I."/>
            <person name="Kim Y.M."/>
            <person name="Seo E."/>
            <person name="Kim K.T."/>
            <person name="Kim M.S."/>
            <person name="Lee J.M."/>
            <person name="Cheong K."/>
            <person name="Shin H.S."/>
            <person name="Kim S.B."/>
            <person name="Han K."/>
            <person name="Lee J."/>
            <person name="Park M."/>
            <person name="Lee H.A."/>
            <person name="Lee H.Y."/>
            <person name="Lee Y."/>
            <person name="Oh S."/>
            <person name="Lee J.H."/>
            <person name="Choi E."/>
            <person name="Choi E."/>
            <person name="Lee S.E."/>
            <person name="Jeon J."/>
            <person name="Kim H."/>
            <person name="Choi G."/>
            <person name="Song H."/>
            <person name="Lee J."/>
            <person name="Lee S.C."/>
            <person name="Kwon J.K."/>
            <person name="Lee H.Y."/>
            <person name="Koo N."/>
            <person name="Hong Y."/>
            <person name="Kim R.W."/>
            <person name="Kang W.H."/>
            <person name="Huh J.H."/>
            <person name="Kang B.C."/>
            <person name="Yang T.J."/>
            <person name="Lee Y.H."/>
            <person name="Bennetzen J.L."/>
            <person name="Choi D."/>
        </authorList>
    </citation>
    <scope>NUCLEOTIDE SEQUENCE [LARGE SCALE GENOMIC DNA]</scope>
    <source>
        <strain evidence="2">cv. PBC81</strain>
    </source>
</reference>
<name>A0A2G2WPG5_CAPBA</name>